<dbReference type="InterPro" id="IPR003593">
    <property type="entry name" value="AAA+_ATPase"/>
</dbReference>
<sequence>MNNPQRTAILEVMDTVSSSYLQGKIRAVKLSFIAMLAGGHILLEDIPGLGKTTLALTIAQVLGLTFGRVQCTSDLLPSDITGLSIFNRDENRFTFVRGPIFNNILLVDEVNRATPKTQSAMLEAMEERRVTVEGTTYRLPDPFLVIATQNPTEQAGTYPLPESQIDRFLIRTGLGYPPAEVECAIIRKGGIREEIMNISPLLSSDVILSTRKAIQDDVQLSEKVTGYIMQIIAATRTNPLVAAGISTRGGISIAQAARVHAFLEGRDFVAPEDVMAIAVPVGAHRLVLKPENEHLDKEEILRAVINDVPVPLA</sequence>
<dbReference type="InterPro" id="IPR011703">
    <property type="entry name" value="ATPase_AAA-3"/>
</dbReference>
<dbReference type="PANTHER" id="PTHR42759:SF5">
    <property type="entry name" value="METHANOL DEHYDROGENASE REGULATOR"/>
    <property type="match status" value="1"/>
</dbReference>
<dbReference type="Proteomes" id="UP000811899">
    <property type="component" value="Unassembled WGS sequence"/>
</dbReference>
<dbReference type="SMART" id="SM00382">
    <property type="entry name" value="AAA"/>
    <property type="match status" value="1"/>
</dbReference>
<dbReference type="GO" id="GO:0016887">
    <property type="term" value="F:ATP hydrolysis activity"/>
    <property type="evidence" value="ECO:0007669"/>
    <property type="project" value="InterPro"/>
</dbReference>
<dbReference type="SUPFAM" id="SSF52540">
    <property type="entry name" value="P-loop containing nucleoside triphosphate hydrolases"/>
    <property type="match status" value="1"/>
</dbReference>
<feature type="domain" description="AAA+ ATPase" evidence="1">
    <location>
        <begin position="37"/>
        <end position="178"/>
    </location>
</feature>
<reference evidence="2 3" key="1">
    <citation type="submission" date="2021-05" db="EMBL/GenBank/DDBJ databases">
        <title>The draft genome of Geobacter pelophilus DSM 12255.</title>
        <authorList>
            <person name="Xu Z."/>
            <person name="Masuda Y."/>
            <person name="Itoh H."/>
            <person name="Senoo K."/>
        </authorList>
    </citation>
    <scope>NUCLEOTIDE SEQUENCE [LARGE SCALE GENOMIC DNA]</scope>
    <source>
        <strain evidence="2 3">DSM 12255</strain>
    </source>
</reference>
<evidence type="ECO:0000259" key="1">
    <source>
        <dbReference type="SMART" id="SM00382"/>
    </source>
</evidence>
<dbReference type="AlphaFoldDB" id="A0AAW4L4G1"/>
<evidence type="ECO:0000313" key="2">
    <source>
        <dbReference type="EMBL" id="MBT0665853.1"/>
    </source>
</evidence>
<dbReference type="Gene3D" id="3.40.50.300">
    <property type="entry name" value="P-loop containing nucleotide triphosphate hydrolases"/>
    <property type="match status" value="1"/>
</dbReference>
<dbReference type="EMBL" id="JAHCVJ010000007">
    <property type="protein sequence ID" value="MBT0665853.1"/>
    <property type="molecule type" value="Genomic_DNA"/>
</dbReference>
<dbReference type="RefSeq" id="WP_214172621.1">
    <property type="nucleotide sequence ID" value="NZ_JAHCVJ010000007.1"/>
</dbReference>
<organism evidence="2 3">
    <name type="scientific">Geoanaerobacter pelophilus</name>
    <dbReference type="NCBI Taxonomy" id="60036"/>
    <lineage>
        <taxon>Bacteria</taxon>
        <taxon>Pseudomonadati</taxon>
        <taxon>Thermodesulfobacteriota</taxon>
        <taxon>Desulfuromonadia</taxon>
        <taxon>Geobacterales</taxon>
        <taxon>Geobacteraceae</taxon>
        <taxon>Geoanaerobacter</taxon>
    </lineage>
</organism>
<dbReference type="CDD" id="cd00009">
    <property type="entry name" value="AAA"/>
    <property type="match status" value="1"/>
</dbReference>
<dbReference type="GO" id="GO:0005524">
    <property type="term" value="F:ATP binding"/>
    <property type="evidence" value="ECO:0007669"/>
    <property type="project" value="InterPro"/>
</dbReference>
<dbReference type="PANTHER" id="PTHR42759">
    <property type="entry name" value="MOXR FAMILY PROTEIN"/>
    <property type="match status" value="1"/>
</dbReference>
<dbReference type="Pfam" id="PF07726">
    <property type="entry name" value="AAA_3"/>
    <property type="match status" value="1"/>
</dbReference>
<evidence type="ECO:0000313" key="3">
    <source>
        <dbReference type="Proteomes" id="UP000811899"/>
    </source>
</evidence>
<accession>A0AAW4L4G1</accession>
<protein>
    <submittedName>
        <fullName evidence="2">MoxR family ATPase</fullName>
    </submittedName>
</protein>
<dbReference type="Pfam" id="PF17863">
    <property type="entry name" value="AAA_lid_2"/>
    <property type="match status" value="1"/>
</dbReference>
<gene>
    <name evidence="2" type="ORF">KI809_16200</name>
</gene>
<comment type="caution">
    <text evidence="2">The sequence shown here is derived from an EMBL/GenBank/DDBJ whole genome shotgun (WGS) entry which is preliminary data.</text>
</comment>
<dbReference type="InterPro" id="IPR041628">
    <property type="entry name" value="ChlI/MoxR_AAA_lid"/>
</dbReference>
<dbReference type="InterPro" id="IPR050764">
    <property type="entry name" value="CbbQ/NirQ/NorQ/GpvN"/>
</dbReference>
<dbReference type="InterPro" id="IPR027417">
    <property type="entry name" value="P-loop_NTPase"/>
</dbReference>
<name>A0AAW4L4G1_9BACT</name>
<keyword evidence="3" id="KW-1185">Reference proteome</keyword>
<dbReference type="PIRSF" id="PIRSF002849">
    <property type="entry name" value="AAA_ATPase_chaperone_MoxR_prd"/>
    <property type="match status" value="1"/>
</dbReference>
<dbReference type="Gene3D" id="1.10.8.80">
    <property type="entry name" value="Magnesium chelatase subunit I, C-Terminal domain"/>
    <property type="match status" value="1"/>
</dbReference>
<proteinExistence type="predicted"/>